<dbReference type="EMBL" id="WVIE01000017">
    <property type="protein sequence ID" value="NDJ18539.1"/>
    <property type="molecule type" value="Genomic_DNA"/>
</dbReference>
<dbReference type="Proteomes" id="UP000646053">
    <property type="component" value="Unassembled WGS sequence"/>
</dbReference>
<name>A0A8J7Z1W9_9CYAN</name>
<dbReference type="AlphaFoldDB" id="A0A8J7Z1W9"/>
<evidence type="ECO:0000313" key="1">
    <source>
        <dbReference type="EMBL" id="NDJ18539.1"/>
    </source>
</evidence>
<dbReference type="RefSeq" id="WP_162424069.1">
    <property type="nucleotide sequence ID" value="NZ_WVIE01000017.1"/>
</dbReference>
<evidence type="ECO:0000313" key="2">
    <source>
        <dbReference type="Proteomes" id="UP000646053"/>
    </source>
</evidence>
<organism evidence="1 2">
    <name type="scientific">Myxacorys almedinensis A</name>
    <dbReference type="NCBI Taxonomy" id="2690445"/>
    <lineage>
        <taxon>Bacteria</taxon>
        <taxon>Bacillati</taxon>
        <taxon>Cyanobacteriota</taxon>
        <taxon>Cyanophyceae</taxon>
        <taxon>Leptolyngbyales</taxon>
        <taxon>Leptolyngbyaceae</taxon>
        <taxon>Myxacorys</taxon>
        <taxon>Myxacorys almedinensis</taxon>
    </lineage>
</organism>
<sequence length="265" mass="30150">MPSSFPGMDPYLEYAAFWSSFHTRFMVAIADAIALQLGTQYYVEVESRTYQTDDQDDEILIGIPDAIVFAERGEAKSGVEIEQPTGSVATQVQPEKVSLPMQIELYQRYLEVREMGTDEVITIVELLSPTNKRAKDGRADYEKKRRLILASQTHLVELDLLRGAKPMAMHGMRTDATYRILVSRSEQRPIADLYAVMLDQPLPDIPIPLKPGEPEPVLALQAVFDQLYDRARYATRIDYRQPLPPPKLSEVQQDWLNTVLAPIRR</sequence>
<dbReference type="Pfam" id="PF13267">
    <property type="entry name" value="DUF4058"/>
    <property type="match status" value="1"/>
</dbReference>
<keyword evidence="2" id="KW-1185">Reference proteome</keyword>
<accession>A0A8J7Z1W9</accession>
<proteinExistence type="predicted"/>
<comment type="caution">
    <text evidence="1">The sequence shown here is derived from an EMBL/GenBank/DDBJ whole genome shotgun (WGS) entry which is preliminary data.</text>
</comment>
<protein>
    <submittedName>
        <fullName evidence="1">DUF4058 family protein</fullName>
    </submittedName>
</protein>
<gene>
    <name evidence="1" type="ORF">GS601_14765</name>
</gene>
<reference evidence="1" key="1">
    <citation type="submission" date="2019-12" db="EMBL/GenBank/DDBJ databases">
        <title>High-Quality draft genome sequences of three cyanobacteria isolated from the limestone walls of the Old Cathedral of Coimbra.</title>
        <authorList>
            <person name="Tiago I."/>
            <person name="Soares F."/>
            <person name="Portugal A."/>
        </authorList>
    </citation>
    <scope>NUCLEOTIDE SEQUENCE</scope>
    <source>
        <strain evidence="1">A</strain>
    </source>
</reference>
<dbReference type="InterPro" id="IPR025132">
    <property type="entry name" value="DUF4058"/>
</dbReference>